<evidence type="ECO:0000313" key="2">
    <source>
        <dbReference type="EMBL" id="KAJ8039733.1"/>
    </source>
</evidence>
<organism evidence="2 3">
    <name type="scientific">Holothuria leucospilota</name>
    <name type="common">Black long sea cucumber</name>
    <name type="synonym">Mertensiothuria leucospilota</name>
    <dbReference type="NCBI Taxonomy" id="206669"/>
    <lineage>
        <taxon>Eukaryota</taxon>
        <taxon>Metazoa</taxon>
        <taxon>Echinodermata</taxon>
        <taxon>Eleutherozoa</taxon>
        <taxon>Echinozoa</taxon>
        <taxon>Holothuroidea</taxon>
        <taxon>Aspidochirotacea</taxon>
        <taxon>Aspidochirotida</taxon>
        <taxon>Holothuriidae</taxon>
        <taxon>Holothuria</taxon>
    </lineage>
</organism>
<protein>
    <submittedName>
        <fullName evidence="2">Uncharacterized protein</fullName>
    </submittedName>
</protein>
<comment type="caution">
    <text evidence="2">The sequence shown here is derived from an EMBL/GenBank/DDBJ whole genome shotgun (WGS) entry which is preliminary data.</text>
</comment>
<dbReference type="OrthoDB" id="418169at2759"/>
<evidence type="ECO:0000256" key="1">
    <source>
        <dbReference type="SAM" id="SignalP"/>
    </source>
</evidence>
<keyword evidence="3" id="KW-1185">Reference proteome</keyword>
<feature type="signal peptide" evidence="1">
    <location>
        <begin position="1"/>
        <end position="20"/>
    </location>
</feature>
<dbReference type="Proteomes" id="UP001152320">
    <property type="component" value="Chromosome 6"/>
</dbReference>
<feature type="chain" id="PRO_5040417397" evidence="1">
    <location>
        <begin position="21"/>
        <end position="312"/>
    </location>
</feature>
<dbReference type="AlphaFoldDB" id="A0A9Q1HBU8"/>
<accession>A0A9Q1HBU8</accession>
<reference evidence="2" key="1">
    <citation type="submission" date="2021-10" db="EMBL/GenBank/DDBJ databases">
        <title>Tropical sea cucumber genome reveals ecological adaptation and Cuvierian tubules defense mechanism.</title>
        <authorList>
            <person name="Chen T."/>
        </authorList>
    </citation>
    <scope>NUCLEOTIDE SEQUENCE</scope>
    <source>
        <strain evidence="2">Nanhai2018</strain>
        <tissue evidence="2">Muscle</tissue>
    </source>
</reference>
<keyword evidence="1" id="KW-0732">Signal</keyword>
<proteinExistence type="predicted"/>
<sequence>MNHIRFLLIVLDFLPRLIFATVCGSKQKALSDLRRFKVVGWGGRFIVNRNALEQVLQNRKKQDASCGKDVKLQLPQSLPHSSYNVSQQGEVTLFYVTLTDHTLADELPNPLKHQVATFYQHLLVALPVMVGMHGEYVLLHLHLFTNSTKNVLVPYTTSNKEVTHVDSIEEDDDGRVTLRLGSDIMTFQVKNEIEGDDGENVAKDFEKVHGKAFTSYPSSFDWGCELFGSRVSFCQVLNEVRCELAVFGGDVCTVSSTSSSERSPTSMMVTNMTGIFKDMFPYLAKTVPSQCLEAETIKREHATGIKYPCLTI</sequence>
<evidence type="ECO:0000313" key="3">
    <source>
        <dbReference type="Proteomes" id="UP001152320"/>
    </source>
</evidence>
<gene>
    <name evidence="2" type="ORF">HOLleu_13830</name>
</gene>
<name>A0A9Q1HBU8_HOLLE</name>
<dbReference type="EMBL" id="JAIZAY010000006">
    <property type="protein sequence ID" value="KAJ8039733.1"/>
    <property type="molecule type" value="Genomic_DNA"/>
</dbReference>